<name>A0A0F7L4G4_9VIRU</name>
<evidence type="ECO:0000313" key="1">
    <source>
        <dbReference type="EMBL" id="AKH47424.1"/>
    </source>
</evidence>
<protein>
    <submittedName>
        <fullName evidence="1">Uncharacterized protein</fullName>
    </submittedName>
</protein>
<accession>A0A0F7L4G4</accession>
<proteinExistence type="predicted"/>
<sequence>MSTTDKKFADGFLVKRNDSAPEFVLASLSLKVDEAIGFIKANESNGWVNIDLKRGQSGKCYAELNTWKPKTQEVNTTPKSSDLPF</sequence>
<organism evidence="1">
    <name type="scientific">uncultured marine virus</name>
    <dbReference type="NCBI Taxonomy" id="186617"/>
    <lineage>
        <taxon>Viruses</taxon>
        <taxon>environmental samples</taxon>
    </lineage>
</organism>
<reference evidence="1" key="1">
    <citation type="journal article" date="2015" name="Front. Microbiol.">
        <title>Combining genomic sequencing methods to explore viral diversity and reveal potential virus-host interactions.</title>
        <authorList>
            <person name="Chow C.E."/>
            <person name="Winget D.M."/>
            <person name="White R.A.III."/>
            <person name="Hallam S.J."/>
            <person name="Suttle C.A."/>
        </authorList>
    </citation>
    <scope>NUCLEOTIDE SEQUENCE</scope>
    <source>
        <strain evidence="1">H4084976</strain>
    </source>
</reference>
<dbReference type="EMBL" id="KR029593">
    <property type="protein sequence ID" value="AKH47424.1"/>
    <property type="molecule type" value="Genomic_DNA"/>
</dbReference>
<reference evidence="1" key="2">
    <citation type="submission" date="2015-03" db="EMBL/GenBank/DDBJ databases">
        <authorList>
            <person name="Chow C.-E.T."/>
            <person name="Winget D.M."/>
            <person name="White R.A.III."/>
            <person name="Hallam S.J."/>
            <person name="Suttle C.A."/>
        </authorList>
    </citation>
    <scope>NUCLEOTIDE SEQUENCE</scope>
    <source>
        <strain evidence="1">H4084976</strain>
    </source>
</reference>